<name>A0A451CZ98_9GAMM</name>
<dbReference type="GO" id="GO:1990063">
    <property type="term" value="C:Bam protein complex"/>
    <property type="evidence" value="ECO:0007669"/>
    <property type="project" value="TreeGrafter"/>
</dbReference>
<dbReference type="InterPro" id="IPR011990">
    <property type="entry name" value="TPR-like_helical_dom_sf"/>
</dbReference>
<evidence type="ECO:0000256" key="2">
    <source>
        <dbReference type="ARBA" id="ARBA00023136"/>
    </source>
</evidence>
<keyword evidence="3 6" id="KW-0564">Palmitate</keyword>
<evidence type="ECO:0000259" key="8">
    <source>
        <dbReference type="Pfam" id="PF13525"/>
    </source>
</evidence>
<proteinExistence type="inferred from homology"/>
<dbReference type="PANTHER" id="PTHR37423">
    <property type="entry name" value="SOLUBLE LYTIC MUREIN TRANSGLYCOSYLASE-RELATED"/>
    <property type="match status" value="1"/>
</dbReference>
<comment type="similarity">
    <text evidence="6">Belongs to the BamD family.</text>
</comment>
<dbReference type="InterPro" id="IPR039565">
    <property type="entry name" value="BamD-like"/>
</dbReference>
<dbReference type="NCBIfam" id="TIGR03302">
    <property type="entry name" value="OM_YfiO"/>
    <property type="match status" value="1"/>
</dbReference>
<evidence type="ECO:0000256" key="6">
    <source>
        <dbReference type="HAMAP-Rule" id="MF_00922"/>
    </source>
</evidence>
<dbReference type="CDD" id="cd15830">
    <property type="entry name" value="BamD"/>
    <property type="match status" value="1"/>
</dbReference>
<dbReference type="HAMAP" id="MF_00922">
    <property type="entry name" value="OM_assembly_BamD"/>
    <property type="match status" value="1"/>
</dbReference>
<dbReference type="PANTHER" id="PTHR37423:SF1">
    <property type="entry name" value="OUTER MEMBRANE PROTEIN ASSEMBLY FACTOR BAMD"/>
    <property type="match status" value="1"/>
</dbReference>
<dbReference type="Proteomes" id="UP000294364">
    <property type="component" value="Chromosome"/>
</dbReference>
<dbReference type="RefSeq" id="WP_157992028.1">
    <property type="nucleotide sequence ID" value="NZ_LR217698.1"/>
</dbReference>
<feature type="signal peptide" evidence="7">
    <location>
        <begin position="1"/>
        <end position="26"/>
    </location>
</feature>
<comment type="subunit">
    <text evidence="6">Part of the Bam complex, which is composed of the outer membrane protein BamA, and four lipoproteins BamB, BamC, BamD and BamE.</text>
</comment>
<gene>
    <name evidence="6 9" type="primary">bamD</name>
    <name evidence="9" type="ORF">ERCICURT3053_354</name>
</gene>
<reference evidence="9 10" key="1">
    <citation type="submission" date="2019-02" db="EMBL/GenBank/DDBJ databases">
        <authorList>
            <person name="Manzano-Marin A."/>
            <person name="Manzano-Marin A."/>
        </authorList>
    </citation>
    <scope>NUCLEOTIDE SEQUENCE [LARGE SCALE GENOMIC DNA]</scope>
    <source>
        <strain evidence="9 10">ErCicurtihirsuta</strain>
    </source>
</reference>
<evidence type="ECO:0000313" key="9">
    <source>
        <dbReference type="EMBL" id="VFP78718.1"/>
    </source>
</evidence>
<protein>
    <recommendedName>
        <fullName evidence="6">Outer membrane protein assembly factor BamD</fullName>
    </recommendedName>
</protein>
<feature type="chain" id="PRO_5019594601" description="Outer membrane protein assembly factor BamD" evidence="7">
    <location>
        <begin position="27"/>
        <end position="237"/>
    </location>
</feature>
<evidence type="ECO:0000256" key="3">
    <source>
        <dbReference type="ARBA" id="ARBA00023139"/>
    </source>
</evidence>
<dbReference type="PROSITE" id="PS51257">
    <property type="entry name" value="PROKAR_LIPOPROTEIN"/>
    <property type="match status" value="1"/>
</dbReference>
<organism evidence="9 10">
    <name type="scientific">Candidatus Erwinia haradaeae</name>
    <dbReference type="NCBI Taxonomy" id="1922217"/>
    <lineage>
        <taxon>Bacteria</taxon>
        <taxon>Pseudomonadati</taxon>
        <taxon>Pseudomonadota</taxon>
        <taxon>Gammaproteobacteria</taxon>
        <taxon>Enterobacterales</taxon>
        <taxon>Erwiniaceae</taxon>
        <taxon>Erwinia</taxon>
    </lineage>
</organism>
<comment type="function">
    <text evidence="6">Part of the outer membrane protein assembly complex, which is involved in assembly and insertion of beta-barrel proteins into the outer membrane. Constitutes, with BamA, the core component of the assembly machinery.</text>
</comment>
<dbReference type="InterPro" id="IPR017689">
    <property type="entry name" value="BamD"/>
</dbReference>
<evidence type="ECO:0000256" key="1">
    <source>
        <dbReference type="ARBA" id="ARBA00022729"/>
    </source>
</evidence>
<dbReference type="Pfam" id="PF13525">
    <property type="entry name" value="YfiO"/>
    <property type="match status" value="1"/>
</dbReference>
<dbReference type="GO" id="GO:0051205">
    <property type="term" value="P:protein insertion into membrane"/>
    <property type="evidence" value="ECO:0007669"/>
    <property type="project" value="UniProtKB-UniRule"/>
</dbReference>
<dbReference type="Gene3D" id="1.25.40.10">
    <property type="entry name" value="Tetratricopeptide repeat domain"/>
    <property type="match status" value="1"/>
</dbReference>
<keyword evidence="4 6" id="KW-0998">Cell outer membrane</keyword>
<dbReference type="OrthoDB" id="9779191at2"/>
<evidence type="ECO:0000313" key="10">
    <source>
        <dbReference type="Proteomes" id="UP000294364"/>
    </source>
</evidence>
<evidence type="ECO:0000256" key="7">
    <source>
        <dbReference type="SAM" id="SignalP"/>
    </source>
</evidence>
<keyword evidence="1 6" id="KW-0732">Signal</keyword>
<evidence type="ECO:0000256" key="5">
    <source>
        <dbReference type="ARBA" id="ARBA00023288"/>
    </source>
</evidence>
<sequence length="237" mass="27572" precursor="true">MIKIKYLMATTILSLGAIGCSGSVNTQSEQPPSYIYNNAGNILHDGNVQSTIQKLETFCNRYPYGPYIQQAQINLIYAYYKNDNLSMALELIDRFIRANPDHKNIDYVIYIRGLTNMARDKNFLQDFIGINRSDRDLIYTKNALQDFKQLLQNYPKSTYAEETKKHLSYLRERQAQYELSIAEFYSQRKAYLAVINRVEGILRDYPNTKAIHQALPLMEHAYRQLKLPINTYQADKS</sequence>
<keyword evidence="2 6" id="KW-0472">Membrane</keyword>
<dbReference type="AlphaFoldDB" id="A0A451CZ98"/>
<accession>A0A451CZ98</accession>
<comment type="subcellular location">
    <subcellularLocation>
        <location evidence="6">Cell outer membrane</location>
        <topology evidence="6">Lipid-anchor</topology>
    </subcellularLocation>
</comment>
<feature type="domain" description="Outer membrane lipoprotein BamD-like" evidence="8">
    <location>
        <begin position="29"/>
        <end position="228"/>
    </location>
</feature>
<dbReference type="EMBL" id="LR217698">
    <property type="protein sequence ID" value="VFP78718.1"/>
    <property type="molecule type" value="Genomic_DNA"/>
</dbReference>
<evidence type="ECO:0000256" key="4">
    <source>
        <dbReference type="ARBA" id="ARBA00023237"/>
    </source>
</evidence>
<keyword evidence="5 6" id="KW-0449">Lipoprotein</keyword>
<dbReference type="GO" id="GO:0043165">
    <property type="term" value="P:Gram-negative-bacterium-type cell outer membrane assembly"/>
    <property type="evidence" value="ECO:0007669"/>
    <property type="project" value="UniProtKB-UniRule"/>
</dbReference>